<dbReference type="Pfam" id="PF14541">
    <property type="entry name" value="TAXi_C"/>
    <property type="match status" value="1"/>
</dbReference>
<dbReference type="InterPro" id="IPR032861">
    <property type="entry name" value="TAXi_N"/>
</dbReference>
<dbReference type="AlphaFoldDB" id="A0A9Q0CN31"/>
<dbReference type="CDD" id="cd05476">
    <property type="entry name" value="pepsin_A_like_plant"/>
    <property type="match status" value="1"/>
</dbReference>
<organism evidence="8 9">
    <name type="scientific">Rhynchospora breviuscula</name>
    <dbReference type="NCBI Taxonomy" id="2022672"/>
    <lineage>
        <taxon>Eukaryota</taxon>
        <taxon>Viridiplantae</taxon>
        <taxon>Streptophyta</taxon>
        <taxon>Embryophyta</taxon>
        <taxon>Tracheophyta</taxon>
        <taxon>Spermatophyta</taxon>
        <taxon>Magnoliopsida</taxon>
        <taxon>Liliopsida</taxon>
        <taxon>Poales</taxon>
        <taxon>Cyperaceae</taxon>
        <taxon>Cyperoideae</taxon>
        <taxon>Rhynchosporeae</taxon>
        <taxon>Rhynchospora</taxon>
    </lineage>
</organism>
<dbReference type="SUPFAM" id="SSF50630">
    <property type="entry name" value="Acid proteases"/>
    <property type="match status" value="1"/>
</dbReference>
<dbReference type="PROSITE" id="PS51767">
    <property type="entry name" value="PEPTIDASE_A1"/>
    <property type="match status" value="1"/>
</dbReference>
<dbReference type="Pfam" id="PF14543">
    <property type="entry name" value="TAXi_N"/>
    <property type="match status" value="1"/>
</dbReference>
<keyword evidence="4" id="KW-0378">Hydrolase</keyword>
<feature type="signal peptide" evidence="6">
    <location>
        <begin position="1"/>
        <end position="25"/>
    </location>
</feature>
<evidence type="ECO:0000313" key="9">
    <source>
        <dbReference type="Proteomes" id="UP001151287"/>
    </source>
</evidence>
<evidence type="ECO:0000256" key="1">
    <source>
        <dbReference type="ARBA" id="ARBA00007447"/>
    </source>
</evidence>
<gene>
    <name evidence="8" type="ORF">LUZ63_005209</name>
</gene>
<feature type="domain" description="Peptidase A1" evidence="7">
    <location>
        <begin position="87"/>
        <end position="430"/>
    </location>
</feature>
<dbReference type="InterPro" id="IPR021109">
    <property type="entry name" value="Peptidase_aspartic_dom_sf"/>
</dbReference>
<evidence type="ECO:0000256" key="5">
    <source>
        <dbReference type="ARBA" id="ARBA00023180"/>
    </source>
</evidence>
<dbReference type="GO" id="GO:0005576">
    <property type="term" value="C:extracellular region"/>
    <property type="evidence" value="ECO:0007669"/>
    <property type="project" value="TreeGrafter"/>
</dbReference>
<evidence type="ECO:0000313" key="8">
    <source>
        <dbReference type="EMBL" id="KAJ1696697.1"/>
    </source>
</evidence>
<keyword evidence="9" id="KW-1185">Reference proteome</keyword>
<dbReference type="EMBL" id="JAMQYH010000002">
    <property type="protein sequence ID" value="KAJ1696697.1"/>
    <property type="molecule type" value="Genomic_DNA"/>
</dbReference>
<dbReference type="GO" id="GO:0004190">
    <property type="term" value="F:aspartic-type endopeptidase activity"/>
    <property type="evidence" value="ECO:0007669"/>
    <property type="project" value="UniProtKB-KW"/>
</dbReference>
<evidence type="ECO:0000256" key="4">
    <source>
        <dbReference type="ARBA" id="ARBA00022801"/>
    </source>
</evidence>
<protein>
    <recommendedName>
        <fullName evidence="7">Peptidase A1 domain-containing protein</fullName>
    </recommendedName>
</protein>
<dbReference type="Proteomes" id="UP001151287">
    <property type="component" value="Unassembled WGS sequence"/>
</dbReference>
<dbReference type="OrthoDB" id="588019at2759"/>
<dbReference type="PROSITE" id="PS51257">
    <property type="entry name" value="PROKAR_LIPOPROTEIN"/>
    <property type="match status" value="1"/>
</dbReference>
<proteinExistence type="inferred from homology"/>
<evidence type="ECO:0000259" key="7">
    <source>
        <dbReference type="PROSITE" id="PS51767"/>
    </source>
</evidence>
<evidence type="ECO:0000256" key="2">
    <source>
        <dbReference type="ARBA" id="ARBA00022670"/>
    </source>
</evidence>
<dbReference type="InterPro" id="IPR034161">
    <property type="entry name" value="Pepsin-like_plant"/>
</dbReference>
<comment type="caution">
    <text evidence="8">The sequence shown here is derived from an EMBL/GenBank/DDBJ whole genome shotgun (WGS) entry which is preliminary data.</text>
</comment>
<dbReference type="InterPro" id="IPR032799">
    <property type="entry name" value="TAXi_C"/>
</dbReference>
<accession>A0A9Q0CN31</accession>
<dbReference type="Gene3D" id="2.40.70.10">
    <property type="entry name" value="Acid Proteases"/>
    <property type="match status" value="2"/>
</dbReference>
<dbReference type="InterPro" id="IPR051708">
    <property type="entry name" value="Plant_Aspart_Prot_A1"/>
</dbReference>
<evidence type="ECO:0000256" key="6">
    <source>
        <dbReference type="SAM" id="SignalP"/>
    </source>
</evidence>
<keyword evidence="6" id="KW-0732">Signal</keyword>
<dbReference type="PANTHER" id="PTHR47967:SF128">
    <property type="entry name" value="ASPARTIC PROTEINASE CDR1-LIKE"/>
    <property type="match status" value="1"/>
</dbReference>
<dbReference type="GO" id="GO:0006508">
    <property type="term" value="P:proteolysis"/>
    <property type="evidence" value="ECO:0007669"/>
    <property type="project" value="UniProtKB-KW"/>
</dbReference>
<keyword evidence="2" id="KW-0645">Protease</keyword>
<name>A0A9Q0CN31_9POAL</name>
<sequence>MGSAKKFLWLIFALMSSCLEEPSLGESPNVPSGFKAKIYHPGYYTQPSFAHDHFQAMINHSINRLHHFNNALTEEPIGLVLSGDMDYIIELDIGKPPVTYHLNIDTGSHVTWLQHKDCITCIDKTKNAASYDDKSSSTAKEISCYDEECDENNSIECDDYSDRCTYTINYVDGSNSSGIMYLDQFTFLSIDESYVVLENVRFGGAFYCSEGKFHHDIQGVFGLSRNRRSFISQYEFKQFSYCLPDYKNMAEQSPYSNMLFGTEAQLAGNSTAMLPHQEYYVISLNGISVRGIRLELDPSIFKLSNGRGATVIDTGTPVTVIPNKAYNKVVETLVPMIKLPRVFYRNSDKLCFNGGLKDMDKHVPDMTLHFEGLDLHIIPRSLFYVSTDKVNICLAMQPMGYNRKYNIFGAILQQNINIAFDLKENKIFMSPMTCASLI</sequence>
<feature type="chain" id="PRO_5040375726" description="Peptidase A1 domain-containing protein" evidence="6">
    <location>
        <begin position="26"/>
        <end position="438"/>
    </location>
</feature>
<keyword evidence="5" id="KW-0325">Glycoprotein</keyword>
<keyword evidence="3" id="KW-0064">Aspartyl protease</keyword>
<reference evidence="8" key="1">
    <citation type="journal article" date="2022" name="Cell">
        <title>Repeat-based holocentromeres influence genome architecture and karyotype evolution.</title>
        <authorList>
            <person name="Hofstatter P.G."/>
            <person name="Thangavel G."/>
            <person name="Lux T."/>
            <person name="Neumann P."/>
            <person name="Vondrak T."/>
            <person name="Novak P."/>
            <person name="Zhang M."/>
            <person name="Costa L."/>
            <person name="Castellani M."/>
            <person name="Scott A."/>
            <person name="Toegelov H."/>
            <person name="Fuchs J."/>
            <person name="Mata-Sucre Y."/>
            <person name="Dias Y."/>
            <person name="Vanzela A.L.L."/>
            <person name="Huettel B."/>
            <person name="Almeida C.C.S."/>
            <person name="Simkova H."/>
            <person name="Souza G."/>
            <person name="Pedrosa-Harand A."/>
            <person name="Macas J."/>
            <person name="Mayer K.F.X."/>
            <person name="Houben A."/>
            <person name="Marques A."/>
        </authorList>
    </citation>
    <scope>NUCLEOTIDE SEQUENCE</scope>
    <source>
        <strain evidence="8">RhyBre1mFocal</strain>
    </source>
</reference>
<dbReference type="PANTHER" id="PTHR47967">
    <property type="entry name" value="OS07G0603500 PROTEIN-RELATED"/>
    <property type="match status" value="1"/>
</dbReference>
<evidence type="ECO:0000256" key="3">
    <source>
        <dbReference type="ARBA" id="ARBA00022750"/>
    </source>
</evidence>
<comment type="similarity">
    <text evidence="1">Belongs to the peptidase A1 family.</text>
</comment>
<dbReference type="InterPro" id="IPR033121">
    <property type="entry name" value="PEPTIDASE_A1"/>
</dbReference>